<dbReference type="GO" id="GO:0009636">
    <property type="term" value="P:response to toxic substance"/>
    <property type="evidence" value="ECO:0007669"/>
    <property type="project" value="InterPro"/>
</dbReference>
<dbReference type="InterPro" id="IPR012556">
    <property type="entry name" value="Entericidin"/>
</dbReference>
<dbReference type="Proteomes" id="UP000198924">
    <property type="component" value="Unassembled WGS sequence"/>
</dbReference>
<evidence type="ECO:0000313" key="8">
    <source>
        <dbReference type="Proteomes" id="UP000198924"/>
    </source>
</evidence>
<keyword evidence="5" id="KW-0564">Palmitate</keyword>
<accession>A0A1I3WFU1</accession>
<dbReference type="EMBL" id="FOSH01000004">
    <property type="protein sequence ID" value="SFK06039.1"/>
    <property type="molecule type" value="Genomic_DNA"/>
</dbReference>
<evidence type="ECO:0000256" key="5">
    <source>
        <dbReference type="ARBA" id="ARBA00023139"/>
    </source>
</evidence>
<name>A0A1I3WFU1_9GAMM</name>
<proteinExistence type="inferred from homology"/>
<dbReference type="RefSeq" id="WP_091712016.1">
    <property type="nucleotide sequence ID" value="NZ_FOSH01000004.1"/>
</dbReference>
<dbReference type="OrthoDB" id="9181810at2"/>
<comment type="similarity">
    <text evidence="1">Belongs to the EcnA/EcnB lipoprotein family.</text>
</comment>
<keyword evidence="8" id="KW-1185">Reference proteome</keyword>
<gene>
    <name evidence="7" type="ORF">SAMN04488079_104178</name>
</gene>
<keyword evidence="3" id="KW-0732">Signal</keyword>
<evidence type="ECO:0000313" key="7">
    <source>
        <dbReference type="EMBL" id="SFK06039.1"/>
    </source>
</evidence>
<keyword evidence="2" id="KW-1003">Cell membrane</keyword>
<dbReference type="GO" id="GO:0016020">
    <property type="term" value="C:membrane"/>
    <property type="evidence" value="ECO:0007669"/>
    <property type="project" value="InterPro"/>
</dbReference>
<dbReference type="STRING" id="45496.SAMN04488079_104178"/>
<keyword evidence="4" id="KW-0472">Membrane</keyword>
<dbReference type="Pfam" id="PF08085">
    <property type="entry name" value="Entericidin"/>
    <property type="match status" value="1"/>
</dbReference>
<keyword evidence="6" id="KW-0449">Lipoprotein</keyword>
<evidence type="ECO:0000256" key="4">
    <source>
        <dbReference type="ARBA" id="ARBA00023136"/>
    </source>
</evidence>
<evidence type="ECO:0000256" key="1">
    <source>
        <dbReference type="ARBA" id="ARBA00010296"/>
    </source>
</evidence>
<evidence type="ECO:0000256" key="3">
    <source>
        <dbReference type="ARBA" id="ARBA00022729"/>
    </source>
</evidence>
<organism evidence="7 8">
    <name type="scientific">Methylophaga sulfidovorans</name>
    <dbReference type="NCBI Taxonomy" id="45496"/>
    <lineage>
        <taxon>Bacteria</taxon>
        <taxon>Pseudomonadati</taxon>
        <taxon>Pseudomonadota</taxon>
        <taxon>Gammaproteobacteria</taxon>
        <taxon>Thiotrichales</taxon>
        <taxon>Piscirickettsiaceae</taxon>
        <taxon>Methylophaga</taxon>
    </lineage>
</organism>
<evidence type="ECO:0000256" key="6">
    <source>
        <dbReference type="ARBA" id="ARBA00023288"/>
    </source>
</evidence>
<protein>
    <submittedName>
        <fullName evidence="7">Predicted small secreted protein</fullName>
    </submittedName>
</protein>
<dbReference type="AlphaFoldDB" id="A0A1I3WFU1"/>
<dbReference type="PROSITE" id="PS51257">
    <property type="entry name" value="PROKAR_LIPOPROTEIN"/>
    <property type="match status" value="1"/>
</dbReference>
<reference evidence="8" key="1">
    <citation type="submission" date="2016-10" db="EMBL/GenBank/DDBJ databases">
        <authorList>
            <person name="Varghese N."/>
            <person name="Submissions S."/>
        </authorList>
    </citation>
    <scope>NUCLEOTIDE SEQUENCE [LARGE SCALE GENOMIC DNA]</scope>
    <source>
        <strain evidence="8">DSM 11578</strain>
    </source>
</reference>
<evidence type="ECO:0000256" key="2">
    <source>
        <dbReference type="ARBA" id="ARBA00022475"/>
    </source>
</evidence>
<sequence>MKPFAVLLSICFVLFLSGCNTMEGIGKDVGAAGDALEKSASDNKGY</sequence>